<protein>
    <submittedName>
        <fullName evidence="1">Uncharacterized protein</fullName>
    </submittedName>
</protein>
<comment type="caution">
    <text evidence="1">The sequence shown here is derived from an EMBL/GenBank/DDBJ whole genome shotgun (WGS) entry which is preliminary data.</text>
</comment>
<organism evidence="1 2">
    <name type="scientific">Protopolystoma xenopodis</name>
    <dbReference type="NCBI Taxonomy" id="117903"/>
    <lineage>
        <taxon>Eukaryota</taxon>
        <taxon>Metazoa</taxon>
        <taxon>Spiralia</taxon>
        <taxon>Lophotrochozoa</taxon>
        <taxon>Platyhelminthes</taxon>
        <taxon>Monogenea</taxon>
        <taxon>Polyopisthocotylea</taxon>
        <taxon>Polystomatidea</taxon>
        <taxon>Polystomatidae</taxon>
        <taxon>Protopolystoma</taxon>
    </lineage>
</organism>
<keyword evidence="2" id="KW-1185">Reference proteome</keyword>
<evidence type="ECO:0000313" key="1">
    <source>
        <dbReference type="EMBL" id="VEL37549.1"/>
    </source>
</evidence>
<sequence length="66" mass="7393">MMDESSARSPRGRKTVSRGLVRTAQHAKAQGNPPAVFGAANVRIPSMRRLNRNERYARINLERDSS</sequence>
<evidence type="ECO:0000313" key="2">
    <source>
        <dbReference type="Proteomes" id="UP000784294"/>
    </source>
</evidence>
<gene>
    <name evidence="1" type="ORF">PXEA_LOCUS30989</name>
</gene>
<dbReference type="Proteomes" id="UP000784294">
    <property type="component" value="Unassembled WGS sequence"/>
</dbReference>
<reference evidence="1" key="1">
    <citation type="submission" date="2018-11" db="EMBL/GenBank/DDBJ databases">
        <authorList>
            <consortium name="Pathogen Informatics"/>
        </authorList>
    </citation>
    <scope>NUCLEOTIDE SEQUENCE</scope>
</reference>
<proteinExistence type="predicted"/>
<accession>A0A3S5B610</accession>
<name>A0A3S5B610_9PLAT</name>
<dbReference type="AlphaFoldDB" id="A0A3S5B610"/>
<dbReference type="EMBL" id="CAAALY010255317">
    <property type="protein sequence ID" value="VEL37549.1"/>
    <property type="molecule type" value="Genomic_DNA"/>
</dbReference>